<reference evidence="4" key="2">
    <citation type="journal article" date="2018" name="Environ. Sci. Technol.">
        <title>The Toxicogenome of Hyalella azteca: A Model for Sediment Ecotoxicology and Evolutionary Toxicology.</title>
        <authorList>
            <person name="Poynton H.C."/>
            <person name="Hasenbein S."/>
            <person name="Benoit J.B."/>
            <person name="Sepulveda M.S."/>
            <person name="Poelchau M.F."/>
            <person name="Hughes D.S.T."/>
            <person name="Murali S.C."/>
            <person name="Chen S."/>
            <person name="Glastad K.M."/>
            <person name="Goodisman M.A.D."/>
            <person name="Werren J.H."/>
            <person name="Vineis J.H."/>
            <person name="Bowen J.L."/>
            <person name="Friedrich M."/>
            <person name="Jones J."/>
            <person name="Robertson H.M."/>
            <person name="Feyereisen R."/>
            <person name="Mechler-Hickson A."/>
            <person name="Mathers N."/>
            <person name="Lee C.E."/>
            <person name="Colbourne J.K."/>
            <person name="Biales A."/>
            <person name="Johnston J.S."/>
            <person name="Wellborn G.A."/>
            <person name="Rosendale A.J."/>
            <person name="Cridge A.G."/>
            <person name="Munoz-Torres M.C."/>
            <person name="Bain P.A."/>
            <person name="Manny A.R."/>
            <person name="Major K.M."/>
            <person name="Lambert F.N."/>
            <person name="Vulpe C.D."/>
            <person name="Tuck P."/>
            <person name="Blalock B.J."/>
            <person name="Lin Y.Y."/>
            <person name="Smith M.E."/>
            <person name="Ochoa-Acuna H."/>
            <person name="Chen M.M."/>
            <person name="Childers C.P."/>
            <person name="Qu J."/>
            <person name="Dugan S."/>
            <person name="Lee S.L."/>
            <person name="Chao H."/>
            <person name="Dinh H."/>
            <person name="Han Y."/>
            <person name="Doddapaneni H."/>
            <person name="Worley K.C."/>
            <person name="Muzny D.M."/>
            <person name="Gibbs R.A."/>
            <person name="Richards S."/>
        </authorList>
    </citation>
    <scope>NUCLEOTIDE SEQUENCE</scope>
    <source>
        <strain evidence="4">HAZT.00-mixed</strain>
        <tissue evidence="4">Whole organism</tissue>
    </source>
</reference>
<evidence type="ECO:0000259" key="3">
    <source>
        <dbReference type="PROSITE" id="PS51263"/>
    </source>
</evidence>
<dbReference type="GO" id="GO:0015629">
    <property type="term" value="C:actin cytoskeleton"/>
    <property type="evidence" value="ECO:0007669"/>
    <property type="project" value="InterPro"/>
</dbReference>
<organism evidence="4">
    <name type="scientific">Hyalella azteca</name>
    <name type="common">Amphipod</name>
    <dbReference type="NCBI Taxonomy" id="294128"/>
    <lineage>
        <taxon>Eukaryota</taxon>
        <taxon>Metazoa</taxon>
        <taxon>Ecdysozoa</taxon>
        <taxon>Arthropoda</taxon>
        <taxon>Crustacea</taxon>
        <taxon>Multicrustacea</taxon>
        <taxon>Malacostraca</taxon>
        <taxon>Eumalacostraca</taxon>
        <taxon>Peracarida</taxon>
        <taxon>Amphipoda</taxon>
        <taxon>Senticaudata</taxon>
        <taxon>Talitrida</taxon>
        <taxon>Talitroidea</taxon>
        <taxon>Hyalellidae</taxon>
        <taxon>Hyalella</taxon>
    </lineage>
</organism>
<dbReference type="PANTHER" id="PTHR11913">
    <property type="entry name" value="COFILIN-RELATED"/>
    <property type="match status" value="1"/>
</dbReference>
<dbReference type="PROSITE" id="PS51263">
    <property type="entry name" value="ADF_H"/>
    <property type="match status" value="1"/>
</dbReference>
<dbReference type="Pfam" id="PF00241">
    <property type="entry name" value="Cofilin_ADF"/>
    <property type="match status" value="1"/>
</dbReference>
<evidence type="ECO:0000256" key="2">
    <source>
        <dbReference type="ARBA" id="ARBA00023203"/>
    </source>
</evidence>
<comment type="caution">
    <text evidence="4">The sequence shown here is derived from an EMBL/GenBank/DDBJ whole genome shotgun (WGS) entry which is preliminary data.</text>
</comment>
<dbReference type="Proteomes" id="UP000711488">
    <property type="component" value="Unassembled WGS sequence"/>
</dbReference>
<feature type="non-terminal residue" evidence="4">
    <location>
        <position position="155"/>
    </location>
</feature>
<dbReference type="Gene3D" id="3.40.20.10">
    <property type="entry name" value="Severin"/>
    <property type="match status" value="1"/>
</dbReference>
<gene>
    <name evidence="4" type="ORF">HAZT_HAZT008107</name>
</gene>
<comment type="similarity">
    <text evidence="1">Belongs to the actin-binding proteins ADF family.</text>
</comment>
<proteinExistence type="inferred from homology"/>
<keyword evidence="2" id="KW-0009">Actin-binding</keyword>
<reference evidence="4" key="1">
    <citation type="submission" date="2014-08" db="EMBL/GenBank/DDBJ databases">
        <authorList>
            <person name="Murali S."/>
            <person name="Richards S."/>
            <person name="Bandaranaike D."/>
            <person name="Bellair M."/>
            <person name="Blankenburg K."/>
            <person name="Chao H."/>
            <person name="Dinh H."/>
            <person name="Doddapaneni H."/>
            <person name="Dugan-Rocha S."/>
            <person name="Elkadiri S."/>
            <person name="Gnanaolivu R."/>
            <person name="Hughes D."/>
            <person name="Lee S."/>
            <person name="Li M."/>
            <person name="Ming W."/>
            <person name="Munidasa M."/>
            <person name="Muniz J."/>
            <person name="Nguyen L."/>
            <person name="Osuji N."/>
            <person name="Pu L.-L."/>
            <person name="Puazo M."/>
            <person name="Skinner E."/>
            <person name="Qu C."/>
            <person name="Quiroz J."/>
            <person name="Raj R."/>
            <person name="Weissenberger G."/>
            <person name="Xin Y."/>
            <person name="Zou X."/>
            <person name="Han Y."/>
            <person name="Worley K."/>
            <person name="Muzny D."/>
            <person name="Gibbs R."/>
        </authorList>
    </citation>
    <scope>NUCLEOTIDE SEQUENCE</scope>
    <source>
        <strain evidence="4">HAZT.00-mixed</strain>
        <tissue evidence="4">Whole organism</tissue>
    </source>
</reference>
<evidence type="ECO:0000256" key="1">
    <source>
        <dbReference type="ARBA" id="ARBA00006844"/>
    </source>
</evidence>
<dbReference type="InterPro" id="IPR017904">
    <property type="entry name" value="ADF/Cofilin"/>
</dbReference>
<dbReference type="InterPro" id="IPR029006">
    <property type="entry name" value="ADF-H/Gelsolin-like_dom_sf"/>
</dbReference>
<dbReference type="CDD" id="cd11286">
    <property type="entry name" value="ADF_cofilin_like"/>
    <property type="match status" value="1"/>
</dbReference>
<dbReference type="SMART" id="SM00102">
    <property type="entry name" value="ADF"/>
    <property type="match status" value="1"/>
</dbReference>
<name>A0A6A0GUH6_HYAAZ</name>
<dbReference type="GO" id="GO:0003779">
    <property type="term" value="F:actin binding"/>
    <property type="evidence" value="ECO:0007669"/>
    <property type="project" value="UniProtKB-KW"/>
</dbReference>
<feature type="domain" description="ADF-H" evidence="3">
    <location>
        <begin position="4"/>
        <end position="151"/>
    </location>
</feature>
<dbReference type="GO" id="GO:0030042">
    <property type="term" value="P:actin filament depolymerization"/>
    <property type="evidence" value="ECO:0007669"/>
    <property type="project" value="InterPro"/>
</dbReference>
<accession>A0A6A0GUH6</accession>
<protein>
    <recommendedName>
        <fullName evidence="3">ADF-H domain-containing protein</fullName>
    </recommendedName>
</protein>
<dbReference type="EMBL" id="JQDR03014830">
    <property type="protein sequence ID" value="KAA0187539.1"/>
    <property type="molecule type" value="Genomic_DNA"/>
</dbReference>
<dbReference type="InterPro" id="IPR002108">
    <property type="entry name" value="ADF-H"/>
</dbReference>
<dbReference type="SUPFAM" id="SSF55753">
    <property type="entry name" value="Actin depolymerizing proteins"/>
    <property type="match status" value="1"/>
</dbReference>
<dbReference type="AlphaFoldDB" id="A0A6A0GUH6"/>
<evidence type="ECO:0000313" key="4">
    <source>
        <dbReference type="EMBL" id="KAA0187539.1"/>
    </source>
</evidence>
<reference evidence="4" key="3">
    <citation type="submission" date="2019-06" db="EMBL/GenBank/DDBJ databases">
        <authorList>
            <person name="Poynton C."/>
            <person name="Hasenbein S."/>
            <person name="Benoit J.B."/>
            <person name="Sepulveda M.S."/>
            <person name="Poelchau M.F."/>
            <person name="Murali S.C."/>
            <person name="Chen S."/>
            <person name="Glastad K.M."/>
            <person name="Werren J.H."/>
            <person name="Vineis J.H."/>
            <person name="Bowen J.L."/>
            <person name="Friedrich M."/>
            <person name="Jones J."/>
            <person name="Robertson H.M."/>
            <person name="Feyereisen R."/>
            <person name="Mechler-Hickson A."/>
            <person name="Mathers N."/>
            <person name="Lee C.E."/>
            <person name="Colbourne J.K."/>
            <person name="Biales A."/>
            <person name="Johnston J.S."/>
            <person name="Wellborn G.A."/>
            <person name="Rosendale A.J."/>
            <person name="Cridge A.G."/>
            <person name="Munoz-Torres M.C."/>
            <person name="Bain P.A."/>
            <person name="Manny A.R."/>
            <person name="Major K.M."/>
            <person name="Lambert F.N."/>
            <person name="Vulpe C.D."/>
            <person name="Tuck P."/>
            <person name="Blalock B.J."/>
            <person name="Lin Y.-Y."/>
            <person name="Smith M.E."/>
            <person name="Ochoa-Acuna H."/>
            <person name="Chen M.-J.M."/>
            <person name="Childers C.P."/>
            <person name="Qu J."/>
            <person name="Dugan S."/>
            <person name="Lee S.L."/>
            <person name="Chao H."/>
            <person name="Dinh H."/>
            <person name="Han Y."/>
            <person name="Doddapaneni H."/>
            <person name="Worley K.C."/>
            <person name="Muzny D.M."/>
            <person name="Gibbs R.A."/>
            <person name="Richards S."/>
        </authorList>
    </citation>
    <scope>NUCLEOTIDE SEQUENCE</scope>
    <source>
        <strain evidence="4">HAZT.00-mixed</strain>
        <tissue evidence="4">Whole organism</tissue>
    </source>
</reference>
<sequence>MASGVQVADEVVEEYKFIKKGKKYRYIVFHIKDEKKICIDSSGDRDACYQDYLDHLASLGPDECRYGLYDFEFEHACEGAADVSVGRCGRPTKRSKLILMIWCPDTAKIKKKMLYSSSFDALKHSLEGIGKYIQATDMSEAAPECILEKIKSTAR</sequence>
<dbReference type="OrthoDB" id="10249245at2759"/>